<dbReference type="Pfam" id="PF00078">
    <property type="entry name" value="RVT_1"/>
    <property type="match status" value="1"/>
</dbReference>
<keyword evidence="7" id="KW-1185">Reference proteome</keyword>
<dbReference type="InterPro" id="IPR013783">
    <property type="entry name" value="Ig-like_fold"/>
</dbReference>
<feature type="domain" description="CUB" evidence="4">
    <location>
        <begin position="676"/>
        <end position="841"/>
    </location>
</feature>
<comment type="caution">
    <text evidence="6">The sequence shown here is derived from an EMBL/GenBank/DDBJ whole genome shotgun (WGS) entry which is preliminary data.</text>
</comment>
<dbReference type="SUPFAM" id="SSF49854">
    <property type="entry name" value="Spermadhesin, CUB domain"/>
    <property type="match status" value="1"/>
</dbReference>
<dbReference type="Proteomes" id="UP000225706">
    <property type="component" value="Unassembled WGS sequence"/>
</dbReference>
<dbReference type="AlphaFoldDB" id="A0A2B4T0I8"/>
<sequence length="946" mass="106777">MEEIQRYDCLYKKFSKDYKYGRIRVNAWETIGQKFGLTATEAEKKYKNIRTTYTRYLKKVKGIPSGSGRDTVPKAGEFANLEWLEQHISHRKSVSNCLNNESDDEEASQLQGEEMNKSSRSTSLDNTDEIGQDSADLPSIDCRHFDFGFGGKKSSFSHRWIDGQMERIHVLLDCSEQKTKQHKAIRSREKAYKIFNEAPCRGGTDKNHCLEIVFLDGTVCCCPQAGQPPANNVLSHHSLPSSLGAWGLGYTYKQTVTSTPGKKTQRLGLRYNDNQTVTSTPGKKTQRIINEKRPALKLGCLDICTTGLDDLPYLSDARKTAVINNEVLRLRIDTALQETCMDETGSLRERDYTFWQGKSAEDRRGHGIGLAVRSILLKMVEPDKEGSARLLPLRLYNSARPITLLSAHAPTSAKLTPVNEGKRAALAEYKHSPNVKTPQVLLSVKNKVQKTATSCPNKCWQELSHDIQTVAVTGNIREKSREQQKPLYIAVIDLTKALNLVSWDGLFNILLRIRCPLKLHSMIRSFQDRMKAAIQYAGSMSKPLEIKSRVKQGCVLALTLFGMLFHLLLKHAFGNSTEGVYMHTRSEGRLYNNARLKAKTKLHETIIRDMLFADDAAVTSHTKDLRCVMMKCLGRILSISLSKNVPNAQVLARAGLPTMYTLLRQHRLLWLGHMRCVEDGRIPKDIYGELGSGKRPEDHPQQRYKDVCKHNMKALDNRPEICEHTVANRGGWCCLLKKRLKSGEEKMLNLAEERRTSKNVCNVTSVSHRIISLYLCAYEESSRHLRFDYVEICNQNNFIFGKYCGKKTGKTIEITGDYAVIKFHSDAIIQKRGFSFLFTAVLPSPPNISMPAFVEDYPDVGVTCSVTGSLPIYTAILKDLTVLINTTGTATLRFQKEGNYTCLATNKYGTDLRMFYVIILGKPKNDTYNSSFLEAPLVIDFESQQK</sequence>
<evidence type="ECO:0000313" key="7">
    <source>
        <dbReference type="Proteomes" id="UP000225706"/>
    </source>
</evidence>
<feature type="region of interest" description="Disordered" evidence="3">
    <location>
        <begin position="96"/>
        <end position="132"/>
    </location>
</feature>
<protein>
    <recommendedName>
        <fullName evidence="8">MADF domain-containing protein</fullName>
    </recommendedName>
</protein>
<dbReference type="InterPro" id="IPR000477">
    <property type="entry name" value="RT_dom"/>
</dbReference>
<organism evidence="6 7">
    <name type="scientific">Stylophora pistillata</name>
    <name type="common">Smooth cauliflower coral</name>
    <dbReference type="NCBI Taxonomy" id="50429"/>
    <lineage>
        <taxon>Eukaryota</taxon>
        <taxon>Metazoa</taxon>
        <taxon>Cnidaria</taxon>
        <taxon>Anthozoa</taxon>
        <taxon>Hexacorallia</taxon>
        <taxon>Scleractinia</taxon>
        <taxon>Astrocoeniina</taxon>
        <taxon>Pocilloporidae</taxon>
        <taxon>Stylophora</taxon>
    </lineage>
</organism>
<dbReference type="EMBL" id="LSMT01000006">
    <property type="protein sequence ID" value="PFX34155.1"/>
    <property type="molecule type" value="Genomic_DNA"/>
</dbReference>
<name>A0A2B4T0I8_STYPI</name>
<dbReference type="OrthoDB" id="676979at2759"/>
<keyword evidence="1" id="KW-1015">Disulfide bond</keyword>
<evidence type="ECO:0000256" key="2">
    <source>
        <dbReference type="PROSITE-ProRule" id="PRU00059"/>
    </source>
</evidence>
<dbReference type="SMART" id="SM00595">
    <property type="entry name" value="MADF"/>
    <property type="match status" value="1"/>
</dbReference>
<dbReference type="PROSITE" id="PS51029">
    <property type="entry name" value="MADF"/>
    <property type="match status" value="1"/>
</dbReference>
<comment type="caution">
    <text evidence="2">Lacks conserved residue(s) required for the propagation of feature annotation.</text>
</comment>
<evidence type="ECO:0000256" key="1">
    <source>
        <dbReference type="ARBA" id="ARBA00023157"/>
    </source>
</evidence>
<reference evidence="7" key="1">
    <citation type="journal article" date="2017" name="bioRxiv">
        <title>Comparative analysis of the genomes of Stylophora pistillata and Acropora digitifera provides evidence for extensive differences between species of corals.</title>
        <authorList>
            <person name="Voolstra C.R."/>
            <person name="Li Y."/>
            <person name="Liew Y.J."/>
            <person name="Baumgarten S."/>
            <person name="Zoccola D."/>
            <person name="Flot J.-F."/>
            <person name="Tambutte S."/>
            <person name="Allemand D."/>
            <person name="Aranda M."/>
        </authorList>
    </citation>
    <scope>NUCLEOTIDE SEQUENCE [LARGE SCALE GENOMIC DNA]</scope>
</reference>
<dbReference type="PANTHER" id="PTHR47027:SF20">
    <property type="entry name" value="REVERSE TRANSCRIPTASE-LIKE PROTEIN WITH RNA-DIRECTED DNA POLYMERASE DOMAIN"/>
    <property type="match status" value="1"/>
</dbReference>
<dbReference type="InterPro" id="IPR006578">
    <property type="entry name" value="MADF-dom"/>
</dbReference>
<accession>A0A2B4T0I8</accession>
<proteinExistence type="predicted"/>
<evidence type="ECO:0008006" key="8">
    <source>
        <dbReference type="Google" id="ProtNLM"/>
    </source>
</evidence>
<dbReference type="InterPro" id="IPR000859">
    <property type="entry name" value="CUB_dom"/>
</dbReference>
<dbReference type="SUPFAM" id="SSF48726">
    <property type="entry name" value="Immunoglobulin"/>
    <property type="match status" value="1"/>
</dbReference>
<dbReference type="PANTHER" id="PTHR47027">
    <property type="entry name" value="REVERSE TRANSCRIPTASE DOMAIN-CONTAINING PROTEIN"/>
    <property type="match status" value="1"/>
</dbReference>
<dbReference type="PROSITE" id="PS01180">
    <property type="entry name" value="CUB"/>
    <property type="match status" value="1"/>
</dbReference>
<evidence type="ECO:0000259" key="4">
    <source>
        <dbReference type="PROSITE" id="PS01180"/>
    </source>
</evidence>
<evidence type="ECO:0000256" key="3">
    <source>
        <dbReference type="SAM" id="MobiDB-lite"/>
    </source>
</evidence>
<evidence type="ECO:0000313" key="6">
    <source>
        <dbReference type="EMBL" id="PFX34155.1"/>
    </source>
</evidence>
<gene>
    <name evidence="6" type="ORF">AWC38_SpisGene932</name>
</gene>
<dbReference type="Gene3D" id="2.60.40.10">
    <property type="entry name" value="Immunoglobulins"/>
    <property type="match status" value="1"/>
</dbReference>
<dbReference type="Pfam" id="PF00431">
    <property type="entry name" value="CUB"/>
    <property type="match status" value="1"/>
</dbReference>
<dbReference type="CDD" id="cd00041">
    <property type="entry name" value="CUB"/>
    <property type="match status" value="1"/>
</dbReference>
<dbReference type="InterPro" id="IPR036179">
    <property type="entry name" value="Ig-like_dom_sf"/>
</dbReference>
<dbReference type="InterPro" id="IPR035914">
    <property type="entry name" value="Sperma_CUB_dom_sf"/>
</dbReference>
<feature type="domain" description="MADF" evidence="5">
    <location>
        <begin position="1"/>
        <end position="89"/>
    </location>
</feature>
<evidence type="ECO:0000259" key="5">
    <source>
        <dbReference type="PROSITE" id="PS51029"/>
    </source>
</evidence>
<dbReference type="Gene3D" id="2.60.120.290">
    <property type="entry name" value="Spermadhesin, CUB domain"/>
    <property type="match status" value="1"/>
</dbReference>
<dbReference type="Pfam" id="PF10545">
    <property type="entry name" value="MADF_DNA_bdg"/>
    <property type="match status" value="1"/>
</dbReference>